<feature type="transmembrane region" description="Helical" evidence="7">
    <location>
        <begin position="170"/>
        <end position="191"/>
    </location>
</feature>
<sequence>MQRYILRRLVQSVLALLALSMLVFLMSRLTGDPTMLMLPDDASQEDIAKLRHALGLDAPLPVQYWVFLSNAVQGDFGRSIKGQMPVIDMIAERLPHSIKLGAVALCIAVLLAFPLGVIAALKKGTTLDTMANIVAVLGQSLPQFWVGIVLIQIFAVHLRWLPVAGVGSGWHYVLPAFTLGWFVVAGMMRLLRSSMLDILGSEFVKLARIKGVPEGLVVWKHALRNAMIPVLTFGAIYLTILVTGAILVETVFAWPGIGQLIYQGIVFRDFPVVQAVVLLTAGLVISVNLLVDILYAYLDPRIRYG</sequence>
<organism evidence="9 10">
    <name type="scientific">Tectimicrobiota bacterium</name>
    <dbReference type="NCBI Taxonomy" id="2528274"/>
    <lineage>
        <taxon>Bacteria</taxon>
        <taxon>Pseudomonadati</taxon>
        <taxon>Nitrospinota/Tectimicrobiota group</taxon>
        <taxon>Candidatus Tectimicrobiota</taxon>
    </lineage>
</organism>
<feature type="transmembrane region" description="Helical" evidence="7">
    <location>
        <begin position="100"/>
        <end position="121"/>
    </location>
</feature>
<comment type="caution">
    <text evidence="9">The sequence shown here is derived from an EMBL/GenBank/DDBJ whole genome shotgun (WGS) entry which is preliminary data.</text>
</comment>
<keyword evidence="6 7" id="KW-0472">Membrane</keyword>
<evidence type="ECO:0000259" key="8">
    <source>
        <dbReference type="PROSITE" id="PS50928"/>
    </source>
</evidence>
<dbReference type="Proteomes" id="UP000712673">
    <property type="component" value="Unassembled WGS sequence"/>
</dbReference>
<feature type="domain" description="ABC transmembrane type-1" evidence="8">
    <location>
        <begin position="94"/>
        <end position="291"/>
    </location>
</feature>
<dbReference type="PANTHER" id="PTHR43163">
    <property type="entry name" value="DIPEPTIDE TRANSPORT SYSTEM PERMEASE PROTEIN DPPB-RELATED"/>
    <property type="match status" value="1"/>
</dbReference>
<dbReference type="Pfam" id="PF00528">
    <property type="entry name" value="BPD_transp_1"/>
    <property type="match status" value="1"/>
</dbReference>
<dbReference type="SUPFAM" id="SSF161098">
    <property type="entry name" value="MetI-like"/>
    <property type="match status" value="1"/>
</dbReference>
<dbReference type="Gene3D" id="1.10.3720.10">
    <property type="entry name" value="MetI-like"/>
    <property type="match status" value="1"/>
</dbReference>
<dbReference type="GO" id="GO:0005886">
    <property type="term" value="C:plasma membrane"/>
    <property type="evidence" value="ECO:0007669"/>
    <property type="project" value="UniProtKB-SubCell"/>
</dbReference>
<dbReference type="EMBL" id="VGLS01000044">
    <property type="protein sequence ID" value="MBM3222696.1"/>
    <property type="molecule type" value="Genomic_DNA"/>
</dbReference>
<dbReference type="CDD" id="cd06261">
    <property type="entry name" value="TM_PBP2"/>
    <property type="match status" value="1"/>
</dbReference>
<dbReference type="InterPro" id="IPR000515">
    <property type="entry name" value="MetI-like"/>
</dbReference>
<keyword evidence="4 7" id="KW-0812">Transmembrane</keyword>
<feature type="transmembrane region" description="Helical" evidence="7">
    <location>
        <begin position="133"/>
        <end position="158"/>
    </location>
</feature>
<dbReference type="InterPro" id="IPR035906">
    <property type="entry name" value="MetI-like_sf"/>
</dbReference>
<comment type="similarity">
    <text evidence="7">Belongs to the binding-protein-dependent transport system permease family.</text>
</comment>
<evidence type="ECO:0000256" key="2">
    <source>
        <dbReference type="ARBA" id="ARBA00022448"/>
    </source>
</evidence>
<dbReference type="PROSITE" id="PS50928">
    <property type="entry name" value="ABC_TM1"/>
    <property type="match status" value="1"/>
</dbReference>
<protein>
    <submittedName>
        <fullName evidence="9">ABC transporter permease</fullName>
    </submittedName>
</protein>
<evidence type="ECO:0000256" key="3">
    <source>
        <dbReference type="ARBA" id="ARBA00022475"/>
    </source>
</evidence>
<dbReference type="AlphaFoldDB" id="A0A937VX76"/>
<keyword evidence="3" id="KW-1003">Cell membrane</keyword>
<dbReference type="GO" id="GO:0055085">
    <property type="term" value="P:transmembrane transport"/>
    <property type="evidence" value="ECO:0007669"/>
    <property type="project" value="InterPro"/>
</dbReference>
<dbReference type="Pfam" id="PF19300">
    <property type="entry name" value="BPD_transp_1_N"/>
    <property type="match status" value="1"/>
</dbReference>
<dbReference type="InterPro" id="IPR045621">
    <property type="entry name" value="BPD_transp_1_N"/>
</dbReference>
<evidence type="ECO:0000313" key="9">
    <source>
        <dbReference type="EMBL" id="MBM3222696.1"/>
    </source>
</evidence>
<feature type="transmembrane region" description="Helical" evidence="7">
    <location>
        <begin position="230"/>
        <end position="255"/>
    </location>
</feature>
<dbReference type="PANTHER" id="PTHR43163:SF6">
    <property type="entry name" value="DIPEPTIDE TRANSPORT SYSTEM PERMEASE PROTEIN DPPB-RELATED"/>
    <property type="match status" value="1"/>
</dbReference>
<keyword evidence="2 7" id="KW-0813">Transport</keyword>
<feature type="transmembrane region" description="Helical" evidence="7">
    <location>
        <begin position="12"/>
        <end position="30"/>
    </location>
</feature>
<gene>
    <name evidence="9" type="ORF">FJZ47_02670</name>
</gene>
<accession>A0A937VX76</accession>
<evidence type="ECO:0000256" key="6">
    <source>
        <dbReference type="ARBA" id="ARBA00023136"/>
    </source>
</evidence>
<proteinExistence type="inferred from homology"/>
<feature type="transmembrane region" description="Helical" evidence="7">
    <location>
        <begin position="275"/>
        <end position="298"/>
    </location>
</feature>
<evidence type="ECO:0000313" key="10">
    <source>
        <dbReference type="Proteomes" id="UP000712673"/>
    </source>
</evidence>
<evidence type="ECO:0000256" key="7">
    <source>
        <dbReference type="RuleBase" id="RU363032"/>
    </source>
</evidence>
<evidence type="ECO:0000256" key="1">
    <source>
        <dbReference type="ARBA" id="ARBA00004651"/>
    </source>
</evidence>
<reference evidence="9" key="1">
    <citation type="submission" date="2019-03" db="EMBL/GenBank/DDBJ databases">
        <title>Lake Tanganyika Metagenome-Assembled Genomes (MAGs).</title>
        <authorList>
            <person name="Tran P."/>
        </authorList>
    </citation>
    <scope>NUCLEOTIDE SEQUENCE</scope>
    <source>
        <strain evidence="9">K_DeepCast_65m_m2_066</strain>
    </source>
</reference>
<name>A0A937VX76_UNCTE</name>
<comment type="subcellular location">
    <subcellularLocation>
        <location evidence="1 7">Cell membrane</location>
        <topology evidence="1 7">Multi-pass membrane protein</topology>
    </subcellularLocation>
</comment>
<keyword evidence="5 7" id="KW-1133">Transmembrane helix</keyword>
<evidence type="ECO:0000256" key="5">
    <source>
        <dbReference type="ARBA" id="ARBA00022989"/>
    </source>
</evidence>
<evidence type="ECO:0000256" key="4">
    <source>
        <dbReference type="ARBA" id="ARBA00022692"/>
    </source>
</evidence>